<dbReference type="EMBL" id="CAJOBD010001614">
    <property type="protein sequence ID" value="CAF3817073.1"/>
    <property type="molecule type" value="Genomic_DNA"/>
</dbReference>
<gene>
    <name evidence="2" type="ORF">JBS370_LOCUS16222</name>
    <name evidence="1" type="ORF">ZHD862_LOCUS7507</name>
</gene>
<evidence type="ECO:0000313" key="3">
    <source>
        <dbReference type="Proteomes" id="UP000663864"/>
    </source>
</evidence>
<evidence type="ECO:0000313" key="1">
    <source>
        <dbReference type="EMBL" id="CAF0903436.1"/>
    </source>
</evidence>
<sequence length="224" mass="25401">MKTGLGLFNINFIVTTFNTTDWTLEYGNESNNFLLGSISRTFIDNTCNCAVSSTCQQSLRIGPPNLVPSGLVIVCLPMDDLHLSTLECFYSSHCILTILNYLEYYIQIDGSPPVNFTIPTTLPMIIMSLNSSVPSCFLPTTPIGTIIDESFIEELDRVINYENYYAMCASSVCRYEYVRRKSLLYTTTTLVGLYGSLTIDLRIVIWNAVRIYFRNHNTIRQAWT</sequence>
<comment type="caution">
    <text evidence="1">The sequence shown here is derived from an EMBL/GenBank/DDBJ whole genome shotgun (WGS) entry which is preliminary data.</text>
</comment>
<reference evidence="1" key="1">
    <citation type="submission" date="2021-02" db="EMBL/GenBank/DDBJ databases">
        <authorList>
            <person name="Nowell W R."/>
        </authorList>
    </citation>
    <scope>NUCLEOTIDE SEQUENCE</scope>
</reference>
<evidence type="ECO:0000313" key="2">
    <source>
        <dbReference type="EMBL" id="CAF3817073.1"/>
    </source>
</evidence>
<dbReference type="AlphaFoldDB" id="A0A813ZUI7"/>
<accession>A0A813ZUI7</accession>
<dbReference type="Proteomes" id="UP000663836">
    <property type="component" value="Unassembled WGS sequence"/>
</dbReference>
<name>A0A813ZUI7_9BILA</name>
<proteinExistence type="predicted"/>
<protein>
    <submittedName>
        <fullName evidence="1">Uncharacterized protein</fullName>
    </submittedName>
</protein>
<dbReference type="Proteomes" id="UP000663864">
    <property type="component" value="Unassembled WGS sequence"/>
</dbReference>
<dbReference type="EMBL" id="CAJNOT010000229">
    <property type="protein sequence ID" value="CAF0903436.1"/>
    <property type="molecule type" value="Genomic_DNA"/>
</dbReference>
<organism evidence="1 3">
    <name type="scientific">Rotaria sordida</name>
    <dbReference type="NCBI Taxonomy" id="392033"/>
    <lineage>
        <taxon>Eukaryota</taxon>
        <taxon>Metazoa</taxon>
        <taxon>Spiralia</taxon>
        <taxon>Gnathifera</taxon>
        <taxon>Rotifera</taxon>
        <taxon>Eurotatoria</taxon>
        <taxon>Bdelloidea</taxon>
        <taxon>Philodinida</taxon>
        <taxon>Philodinidae</taxon>
        <taxon>Rotaria</taxon>
    </lineage>
</organism>